<keyword evidence="2" id="KW-1277">Toxin-antitoxin system</keyword>
<dbReference type="CDD" id="cd05403">
    <property type="entry name" value="NT_KNTase_like"/>
    <property type="match status" value="1"/>
</dbReference>
<dbReference type="GO" id="GO:0005524">
    <property type="term" value="F:ATP binding"/>
    <property type="evidence" value="ECO:0007669"/>
    <property type="project" value="UniProtKB-KW"/>
</dbReference>
<dbReference type="PANTHER" id="PTHR33571:SF12">
    <property type="entry name" value="BSL3053 PROTEIN"/>
    <property type="match status" value="1"/>
</dbReference>
<dbReference type="Pfam" id="PF01909">
    <property type="entry name" value="NTP_transf_2"/>
    <property type="match status" value="1"/>
</dbReference>
<evidence type="ECO:0000256" key="9">
    <source>
        <dbReference type="ARBA" id="ARBA00038276"/>
    </source>
</evidence>
<keyword evidence="12" id="KW-1185">Reference proteome</keyword>
<organism evidence="11 12">
    <name type="scientific">Pseudomonas abietaniphila</name>
    <dbReference type="NCBI Taxonomy" id="89065"/>
    <lineage>
        <taxon>Bacteria</taxon>
        <taxon>Pseudomonadati</taxon>
        <taxon>Pseudomonadota</taxon>
        <taxon>Gammaproteobacteria</taxon>
        <taxon>Pseudomonadales</taxon>
        <taxon>Pseudomonadaceae</taxon>
        <taxon>Pseudomonas</taxon>
    </lineage>
</organism>
<evidence type="ECO:0000256" key="4">
    <source>
        <dbReference type="ARBA" id="ARBA00022695"/>
    </source>
</evidence>
<accession>A0A1G8U8J0</accession>
<evidence type="ECO:0000256" key="8">
    <source>
        <dbReference type="ARBA" id="ARBA00022842"/>
    </source>
</evidence>
<keyword evidence="5" id="KW-0479">Metal-binding</keyword>
<keyword evidence="8" id="KW-0460">Magnesium</keyword>
<dbReference type="GO" id="GO:0016779">
    <property type="term" value="F:nucleotidyltransferase activity"/>
    <property type="evidence" value="ECO:0007669"/>
    <property type="project" value="UniProtKB-KW"/>
</dbReference>
<dbReference type="EMBL" id="FNCO01000033">
    <property type="protein sequence ID" value="SDJ49350.1"/>
    <property type="molecule type" value="Genomic_DNA"/>
</dbReference>
<dbReference type="InterPro" id="IPR052038">
    <property type="entry name" value="Type-VII_TA_antitoxin"/>
</dbReference>
<proteinExistence type="inferred from homology"/>
<keyword evidence="7" id="KW-0067">ATP-binding</keyword>
<dbReference type="SUPFAM" id="SSF81301">
    <property type="entry name" value="Nucleotidyltransferase"/>
    <property type="match status" value="1"/>
</dbReference>
<evidence type="ECO:0000256" key="1">
    <source>
        <dbReference type="ARBA" id="ARBA00001946"/>
    </source>
</evidence>
<evidence type="ECO:0000256" key="3">
    <source>
        <dbReference type="ARBA" id="ARBA00022679"/>
    </source>
</evidence>
<dbReference type="STRING" id="89065.SAMN05216605_1332"/>
<evidence type="ECO:0000313" key="12">
    <source>
        <dbReference type="Proteomes" id="UP000182894"/>
    </source>
</evidence>
<dbReference type="OrthoDB" id="9809323at2"/>
<dbReference type="GO" id="GO:0046872">
    <property type="term" value="F:metal ion binding"/>
    <property type="evidence" value="ECO:0007669"/>
    <property type="project" value="UniProtKB-KW"/>
</dbReference>
<dbReference type="InterPro" id="IPR002934">
    <property type="entry name" value="Polymerase_NTP_transf_dom"/>
</dbReference>
<keyword evidence="4" id="KW-0548">Nucleotidyltransferase</keyword>
<name>A0A1G8U8J0_9PSED</name>
<dbReference type="InterPro" id="IPR043519">
    <property type="entry name" value="NT_sf"/>
</dbReference>
<evidence type="ECO:0000259" key="10">
    <source>
        <dbReference type="Pfam" id="PF01909"/>
    </source>
</evidence>
<comment type="similarity">
    <text evidence="9">Belongs to the MntA antitoxin family.</text>
</comment>
<evidence type="ECO:0000256" key="6">
    <source>
        <dbReference type="ARBA" id="ARBA00022741"/>
    </source>
</evidence>
<dbReference type="PANTHER" id="PTHR33571">
    <property type="entry name" value="SSL8005 PROTEIN"/>
    <property type="match status" value="1"/>
</dbReference>
<reference evidence="12" key="1">
    <citation type="submission" date="2016-10" db="EMBL/GenBank/DDBJ databases">
        <authorList>
            <person name="Varghese N."/>
            <person name="Submissions S."/>
        </authorList>
    </citation>
    <scope>NUCLEOTIDE SEQUENCE [LARGE SCALE GENOMIC DNA]</scope>
    <source>
        <strain evidence="12">ATCC 700689</strain>
    </source>
</reference>
<protein>
    <recommendedName>
        <fullName evidence="10">Polymerase nucleotidyl transferase domain-containing protein</fullName>
    </recommendedName>
</protein>
<keyword evidence="3" id="KW-0808">Transferase</keyword>
<gene>
    <name evidence="11" type="ORF">SAMN05216605_1332</name>
</gene>
<evidence type="ECO:0000313" key="11">
    <source>
        <dbReference type="EMBL" id="SDJ49350.1"/>
    </source>
</evidence>
<dbReference type="AlphaFoldDB" id="A0A1G8U8J0"/>
<comment type="cofactor">
    <cofactor evidence="1">
        <name>Mg(2+)</name>
        <dbReference type="ChEBI" id="CHEBI:18420"/>
    </cofactor>
</comment>
<dbReference type="RefSeq" id="WP_062384954.1">
    <property type="nucleotide sequence ID" value="NZ_BBQJ01000025.1"/>
</dbReference>
<dbReference type="Gene3D" id="3.30.460.10">
    <property type="entry name" value="Beta Polymerase, domain 2"/>
    <property type="match status" value="1"/>
</dbReference>
<evidence type="ECO:0000256" key="5">
    <source>
        <dbReference type="ARBA" id="ARBA00022723"/>
    </source>
</evidence>
<keyword evidence="6" id="KW-0547">Nucleotide-binding</keyword>
<evidence type="ECO:0000256" key="2">
    <source>
        <dbReference type="ARBA" id="ARBA00022649"/>
    </source>
</evidence>
<dbReference type="Proteomes" id="UP000182894">
    <property type="component" value="Unassembled WGS sequence"/>
</dbReference>
<feature type="domain" description="Polymerase nucleotidyl transferase" evidence="10">
    <location>
        <begin position="27"/>
        <end position="92"/>
    </location>
</feature>
<evidence type="ECO:0000256" key="7">
    <source>
        <dbReference type="ARBA" id="ARBA00022840"/>
    </source>
</evidence>
<sequence>MKPSHAIQGKTSEIKLLIESYGFVSPAIFGSTASGTDLDGSDLDILAIIPAGMRGKISLFDIQHLEAELEALTGVVVDFNVENSMPDHLRPPIEREKVML</sequence>